<dbReference type="OrthoDB" id="4232626at2759"/>
<dbReference type="Proteomes" id="UP000324241">
    <property type="component" value="Unassembled WGS sequence"/>
</dbReference>
<accession>A0A5M9M438</accession>
<dbReference type="VEuPathDB" id="FungiDB:EYZ11_012653"/>
<sequence length="440" mass="50310">MTDNRFIYDDDASQPGTVNRWDAPTPYFGSPGYSLSPSPHRTLQQPSDRLGFLPLDEWEEGGEYDQQPPQYVCYTIKWKLTINHKRAGSATEKDLVVAPSDYWEEFLKASLEDMIQAKKKGNQRVRYESTDITVSVNDKTQSDLEQFCSTKNIKWKPVENQLRKWSNLLRIGKKLTVTIVFSYTKDDDDDSYMLTSRRGEKRGRMSKTKTMLAERDAYIAAEEERTGRPSSWNLVYEQMRCRVSACPLKSDWCWENPQDKKHYKLTARYLTRLSDYVDDGGKLEGHDDVPDDIRRDLILESQGGRNLKKANNNMPSTEMPYHPISINVLPAQTAAGGSMVPAPPPSLSSTNNRLVIPGPGAVREYSNWLESRVTEEAYKADIRRACQVTLENLMDLELINEAPDPSFFIEQGVKKGTALRFIRDIHEWSTLKASVPSREC</sequence>
<comment type="caution">
    <text evidence="2">The sequence shown here is derived from an EMBL/GenBank/DDBJ whole genome shotgun (WGS) entry which is preliminary data.</text>
</comment>
<proteinExistence type="predicted"/>
<dbReference type="GeneID" id="54334355"/>
<dbReference type="AlphaFoldDB" id="A0A5M9M438"/>
<gene>
    <name evidence="2" type="ORF">ATNIH1004_011654</name>
</gene>
<organism evidence="2 3">
    <name type="scientific">Aspergillus tanneri</name>
    <dbReference type="NCBI Taxonomy" id="1220188"/>
    <lineage>
        <taxon>Eukaryota</taxon>
        <taxon>Fungi</taxon>
        <taxon>Dikarya</taxon>
        <taxon>Ascomycota</taxon>
        <taxon>Pezizomycotina</taxon>
        <taxon>Eurotiomycetes</taxon>
        <taxon>Eurotiomycetidae</taxon>
        <taxon>Eurotiales</taxon>
        <taxon>Aspergillaceae</taxon>
        <taxon>Aspergillus</taxon>
        <taxon>Aspergillus subgen. Circumdati</taxon>
    </lineage>
</organism>
<dbReference type="RefSeq" id="XP_033420880.1">
    <property type="nucleotide sequence ID" value="XM_033576216.1"/>
</dbReference>
<feature type="region of interest" description="Disordered" evidence="1">
    <location>
        <begin position="1"/>
        <end position="20"/>
    </location>
</feature>
<evidence type="ECO:0000313" key="2">
    <source>
        <dbReference type="EMBL" id="KAA8641518.1"/>
    </source>
</evidence>
<evidence type="ECO:0000313" key="3">
    <source>
        <dbReference type="Proteomes" id="UP000324241"/>
    </source>
</evidence>
<dbReference type="EMBL" id="QUQM01000009">
    <property type="protein sequence ID" value="KAA8641518.1"/>
    <property type="molecule type" value="Genomic_DNA"/>
</dbReference>
<evidence type="ECO:0000256" key="1">
    <source>
        <dbReference type="SAM" id="MobiDB-lite"/>
    </source>
</evidence>
<name>A0A5M9M438_9EURO</name>
<protein>
    <submittedName>
        <fullName evidence="2">Uncharacterized protein</fullName>
    </submittedName>
</protein>
<reference evidence="2 3" key="1">
    <citation type="submission" date="2019-08" db="EMBL/GenBank/DDBJ databases">
        <title>The genome sequence of a newly discovered highly antifungal drug resistant Aspergillus species, Aspergillus tanneri NIH 1004.</title>
        <authorList>
            <person name="Mounaud S."/>
            <person name="Singh I."/>
            <person name="Joardar V."/>
            <person name="Pakala S."/>
            <person name="Pakala S."/>
            <person name="Venepally P."/>
            <person name="Chung J.K."/>
            <person name="Losada L."/>
            <person name="Nierman W.C."/>
        </authorList>
    </citation>
    <scope>NUCLEOTIDE SEQUENCE [LARGE SCALE GENOMIC DNA]</scope>
    <source>
        <strain evidence="2 3">NIH1004</strain>
    </source>
</reference>